<organism evidence="1 2">
    <name type="scientific">Zestosphaera tikiterensis</name>
    <dbReference type="NCBI Taxonomy" id="1973259"/>
    <lineage>
        <taxon>Archaea</taxon>
        <taxon>Thermoproteota</taxon>
        <taxon>Thermoprotei</taxon>
        <taxon>Desulfurococcales</taxon>
        <taxon>Desulfurococcaceae</taxon>
        <taxon>Zestosphaera</taxon>
    </lineage>
</organism>
<dbReference type="EMBL" id="NBVN01000002">
    <property type="protein sequence ID" value="PUA33194.1"/>
    <property type="molecule type" value="Genomic_DNA"/>
</dbReference>
<proteinExistence type="predicted"/>
<reference evidence="1 2" key="1">
    <citation type="journal article" date="2018" name="Syst. Appl. Microbiol.">
        <title>A new symbiotic nanoarchaeote (Candidatus Nanoclepta minutus) and its host (Zestosphaera tikiterensis gen. nov., sp. nov.) from a New Zealand hot spring.</title>
        <authorList>
            <person name="St John E."/>
            <person name="Liu Y."/>
            <person name="Podar M."/>
            <person name="Stott M.B."/>
            <person name="Meneghin J."/>
            <person name="Chen Z."/>
            <person name="Lagutin K."/>
            <person name="Mitchell K."/>
            <person name="Reysenbach A.L."/>
        </authorList>
    </citation>
    <scope>NUCLEOTIDE SEQUENCE [LARGE SCALE GENOMIC DNA]</scope>
    <source>
        <strain evidence="1">NZ3</strain>
    </source>
</reference>
<gene>
    <name evidence="1" type="ORF">B7O98_01805</name>
</gene>
<comment type="caution">
    <text evidence="1">The sequence shown here is derived from an EMBL/GenBank/DDBJ whole genome shotgun (WGS) entry which is preliminary data.</text>
</comment>
<dbReference type="AlphaFoldDB" id="A0A2R7Y6M8"/>
<protein>
    <submittedName>
        <fullName evidence="1">Uncharacterized protein</fullName>
    </submittedName>
</protein>
<evidence type="ECO:0000313" key="1">
    <source>
        <dbReference type="EMBL" id="PUA33194.1"/>
    </source>
</evidence>
<accession>A0A2R7Y6M8</accession>
<evidence type="ECO:0000313" key="2">
    <source>
        <dbReference type="Proteomes" id="UP000244093"/>
    </source>
</evidence>
<name>A0A2R7Y6M8_9CREN</name>
<dbReference type="Proteomes" id="UP000244093">
    <property type="component" value="Unassembled WGS sequence"/>
</dbReference>
<sequence length="94" mass="11006">MRIRLLALTNELLRKIFTLMSLILSAIYIALVALDMFIIYLEIRFATFKNLLLFRLILTLNGLPTDVRAVLTSTYRNGLKTIRFNLKDLLRSFR</sequence>